<evidence type="ECO:0000313" key="2">
    <source>
        <dbReference type="Proteomes" id="UP000176532"/>
    </source>
</evidence>
<name>A0A1F6M8T9_9BACT</name>
<dbReference type="EMBL" id="MFQD01000018">
    <property type="protein sequence ID" value="OGH68039.1"/>
    <property type="molecule type" value="Genomic_DNA"/>
</dbReference>
<reference evidence="1 2" key="1">
    <citation type="journal article" date="2016" name="Nat. Commun.">
        <title>Thousands of microbial genomes shed light on interconnected biogeochemical processes in an aquifer system.</title>
        <authorList>
            <person name="Anantharaman K."/>
            <person name="Brown C.T."/>
            <person name="Hug L.A."/>
            <person name="Sharon I."/>
            <person name="Castelle C.J."/>
            <person name="Probst A.J."/>
            <person name="Thomas B.C."/>
            <person name="Singh A."/>
            <person name="Wilkins M.J."/>
            <person name="Karaoz U."/>
            <person name="Brodie E.L."/>
            <person name="Williams K.H."/>
            <person name="Hubbard S.S."/>
            <person name="Banfield J.F."/>
        </authorList>
    </citation>
    <scope>NUCLEOTIDE SEQUENCE [LARGE SCALE GENOMIC DNA]</scope>
</reference>
<protein>
    <submittedName>
        <fullName evidence="1">Uncharacterized protein</fullName>
    </submittedName>
</protein>
<proteinExistence type="predicted"/>
<dbReference type="AlphaFoldDB" id="A0A1F6M8T9"/>
<organism evidence="1 2">
    <name type="scientific">Candidatus Magasanikbacteria bacterium RIFCSPHIGHO2_02_FULL_50_9b</name>
    <dbReference type="NCBI Taxonomy" id="1798682"/>
    <lineage>
        <taxon>Bacteria</taxon>
        <taxon>Candidatus Magasanikiibacteriota</taxon>
    </lineage>
</organism>
<dbReference type="STRING" id="1798682.A3C15_00600"/>
<evidence type="ECO:0000313" key="1">
    <source>
        <dbReference type="EMBL" id="OGH68039.1"/>
    </source>
</evidence>
<gene>
    <name evidence="1" type="ORF">A3C15_00600</name>
</gene>
<accession>A0A1F6M8T9</accession>
<dbReference type="Proteomes" id="UP000176532">
    <property type="component" value="Unassembled WGS sequence"/>
</dbReference>
<sequence>MKEVRMIKDFKKLLKDFEPMVKDPDFLRTGRSITNFSLRPREAWANWLLCAVFRKLNGDEVTFSDDDKCDGIIIDRKTGQCVETEHVVAMNFPDRKKQLPKGEARIIEAINQKIQRGVDYAEGKFLVVFFDGTDLWYRNKVREAINGRHNFRAIYLVGHATSGQDGYVYTVTELHETFSVSYKVEISDDFTDFRVSEIRDNPMAKYKFIKYLINTMRWIAAKLICFGRRNRGS</sequence>
<comment type="caution">
    <text evidence="1">The sequence shown here is derived from an EMBL/GenBank/DDBJ whole genome shotgun (WGS) entry which is preliminary data.</text>
</comment>